<evidence type="ECO:0000256" key="2">
    <source>
        <dbReference type="ARBA" id="ARBA00004123"/>
    </source>
</evidence>
<comment type="function">
    <text evidence="1">May play a role in mRNA splicing.</text>
</comment>
<reference evidence="10" key="1">
    <citation type="submission" date="2022-10" db="EMBL/GenBank/DDBJ databases">
        <title>Culturing micro-colonial fungi from biological soil crusts in the Mojave desert and describing Neophaeococcomyces mojavensis, and introducing the new genera and species Taxawa tesnikishii.</title>
        <authorList>
            <person name="Kurbessoian T."/>
            <person name="Stajich J.E."/>
        </authorList>
    </citation>
    <scope>NUCLEOTIDE SEQUENCE</scope>
    <source>
        <strain evidence="10">TK_41</strain>
    </source>
</reference>
<evidence type="ECO:0000259" key="9">
    <source>
        <dbReference type="Pfam" id="PF08648"/>
    </source>
</evidence>
<accession>A0AA39CD92</accession>
<evidence type="ECO:0000313" key="11">
    <source>
        <dbReference type="Proteomes" id="UP001172673"/>
    </source>
</evidence>
<dbReference type="GO" id="GO:0008380">
    <property type="term" value="P:RNA splicing"/>
    <property type="evidence" value="ECO:0007669"/>
    <property type="project" value="UniProtKB-KW"/>
</dbReference>
<organism evidence="10 11">
    <name type="scientific">Cladophialophora chaetospira</name>
    <dbReference type="NCBI Taxonomy" id="386627"/>
    <lineage>
        <taxon>Eukaryota</taxon>
        <taxon>Fungi</taxon>
        <taxon>Dikarya</taxon>
        <taxon>Ascomycota</taxon>
        <taxon>Pezizomycotina</taxon>
        <taxon>Eurotiomycetes</taxon>
        <taxon>Chaetothyriomycetidae</taxon>
        <taxon>Chaetothyriales</taxon>
        <taxon>Herpotrichiellaceae</taxon>
        <taxon>Cladophialophora</taxon>
    </lineage>
</organism>
<evidence type="ECO:0000256" key="5">
    <source>
        <dbReference type="ARBA" id="ARBA00022664"/>
    </source>
</evidence>
<dbReference type="Pfam" id="PF08648">
    <property type="entry name" value="SNRNP27"/>
    <property type="match status" value="1"/>
</dbReference>
<feature type="compositionally biased region" description="Basic and acidic residues" evidence="8">
    <location>
        <begin position="121"/>
        <end position="226"/>
    </location>
</feature>
<evidence type="ECO:0000256" key="1">
    <source>
        <dbReference type="ARBA" id="ARBA00003632"/>
    </source>
</evidence>
<dbReference type="GO" id="GO:0071011">
    <property type="term" value="C:precatalytic spliceosome"/>
    <property type="evidence" value="ECO:0007669"/>
    <property type="project" value="TreeGrafter"/>
</dbReference>
<comment type="similarity">
    <text evidence="3">Belongs to the SNUT3 family.</text>
</comment>
<keyword evidence="11" id="KW-1185">Reference proteome</keyword>
<evidence type="ECO:0000256" key="8">
    <source>
        <dbReference type="SAM" id="MobiDB-lite"/>
    </source>
</evidence>
<protein>
    <recommendedName>
        <fullName evidence="9">U4/U6.U5 small nuclear ribonucleoprotein 27kDa protein domain-containing protein</fullName>
    </recommendedName>
</protein>
<keyword evidence="5" id="KW-0507">mRNA processing</keyword>
<dbReference type="PANTHER" id="PTHR31077">
    <property type="entry name" value="U4/U6.U5 SMALL NUCLEAR RIBONUCLEOPROTEIN 27 KDA PROTEIN"/>
    <property type="match status" value="1"/>
</dbReference>
<comment type="subunit">
    <text evidence="4">Part of a tri-snRNP complex.</text>
</comment>
<evidence type="ECO:0000256" key="7">
    <source>
        <dbReference type="ARBA" id="ARBA00023242"/>
    </source>
</evidence>
<dbReference type="AlphaFoldDB" id="A0AA39CD92"/>
<gene>
    <name evidence="10" type="ORF">H2200_011549</name>
</gene>
<feature type="compositionally biased region" description="Basic residues" evidence="8">
    <location>
        <begin position="242"/>
        <end position="252"/>
    </location>
</feature>
<dbReference type="PANTHER" id="PTHR31077:SF1">
    <property type="entry name" value="U4_U6.U5 SMALL NUCLEAR RIBONUCLEOPROTEIN 27 KDA PROTEIN"/>
    <property type="match status" value="1"/>
</dbReference>
<dbReference type="InterPro" id="IPR013957">
    <property type="entry name" value="SNRNP27"/>
</dbReference>
<dbReference type="GO" id="GO:0006397">
    <property type="term" value="P:mRNA processing"/>
    <property type="evidence" value="ECO:0007669"/>
    <property type="project" value="UniProtKB-KW"/>
</dbReference>
<dbReference type="Proteomes" id="UP001172673">
    <property type="component" value="Unassembled WGS sequence"/>
</dbReference>
<sequence>MSFFTNLPTYLLASVAFLGAFSRFTHGEHTPRFYAFQEYHAVDDGSTVAKVIPVLDLIVGLSLLFGGRAIRLCAASFSLLSFGMGLAIQLNAEKERAKRTATAAGLDDEERPASRPSSSGRDYKPRPRDIREDDHRGSRRDDDRRRRSRSRDTPDQRGERSGSREKPHRDRERDRDRDRDKHRDRDRDRDRDRPRGGRDRDLNGHSRRDRSRSRDRARDSKGKDSSAVHVLQRSHDTDHRGARSNRHSRSRSPLRNGDGPSARTRSPLKRNDHDRDRDKGRDRPSKREEDESRRTKLKEESPSSTNRPPKPITNGDAMAIDEDSEDARLRKMMGFVSFNTTQNKKVPGNQIYGVRKEKKTEYRQYMNRVGGFNRPLSPSRGA</sequence>
<keyword evidence="7" id="KW-0539">Nucleus</keyword>
<comment type="subcellular location">
    <subcellularLocation>
        <location evidence="2">Nucleus</location>
    </subcellularLocation>
</comment>
<feature type="compositionally biased region" description="Basic and acidic residues" evidence="8">
    <location>
        <begin position="269"/>
        <end position="301"/>
    </location>
</feature>
<evidence type="ECO:0000256" key="6">
    <source>
        <dbReference type="ARBA" id="ARBA00023187"/>
    </source>
</evidence>
<proteinExistence type="inferred from homology"/>
<dbReference type="EMBL" id="JAPDRK010000020">
    <property type="protein sequence ID" value="KAJ9604026.1"/>
    <property type="molecule type" value="Genomic_DNA"/>
</dbReference>
<feature type="region of interest" description="Disordered" evidence="8">
    <location>
        <begin position="99"/>
        <end position="326"/>
    </location>
</feature>
<evidence type="ECO:0000256" key="3">
    <source>
        <dbReference type="ARBA" id="ARBA00008218"/>
    </source>
</evidence>
<evidence type="ECO:0000313" key="10">
    <source>
        <dbReference type="EMBL" id="KAJ9604026.1"/>
    </source>
</evidence>
<evidence type="ECO:0000256" key="4">
    <source>
        <dbReference type="ARBA" id="ARBA00011825"/>
    </source>
</evidence>
<feature type="domain" description="U4/U6.U5 small nuclear ribonucleoprotein 27kDa protein" evidence="9">
    <location>
        <begin position="325"/>
        <end position="378"/>
    </location>
</feature>
<name>A0AA39CD92_9EURO</name>
<keyword evidence="6" id="KW-0508">mRNA splicing</keyword>
<comment type="caution">
    <text evidence="10">The sequence shown here is derived from an EMBL/GenBank/DDBJ whole genome shotgun (WGS) entry which is preliminary data.</text>
</comment>